<name>A0A6A4NGI3_LUPAL</name>
<reference evidence="3" key="1">
    <citation type="journal article" date="2020" name="Nat. Commun.">
        <title>Genome sequence of the cluster root forming white lupin.</title>
        <authorList>
            <person name="Hufnagel B."/>
            <person name="Marques A."/>
            <person name="Soriano A."/>
            <person name="Marques L."/>
            <person name="Divol F."/>
            <person name="Doumas P."/>
            <person name="Sallet E."/>
            <person name="Mancinotti D."/>
            <person name="Carrere S."/>
            <person name="Marande W."/>
            <person name="Arribat S."/>
            <person name="Keller J."/>
            <person name="Huneau C."/>
            <person name="Blein T."/>
            <person name="Aime D."/>
            <person name="Laguerre M."/>
            <person name="Taylor J."/>
            <person name="Schubert V."/>
            <person name="Nelson M."/>
            <person name="Geu-Flores F."/>
            <person name="Crespi M."/>
            <person name="Gallardo-Guerrero K."/>
            <person name="Delaux P.-M."/>
            <person name="Salse J."/>
            <person name="Berges H."/>
            <person name="Guyot R."/>
            <person name="Gouzy J."/>
            <person name="Peret B."/>
        </authorList>
    </citation>
    <scope>NUCLEOTIDE SEQUENCE [LARGE SCALE GENOMIC DNA]</scope>
    <source>
        <strain evidence="3">cv. Amiga</strain>
    </source>
</reference>
<keyword evidence="3" id="KW-1185">Reference proteome</keyword>
<dbReference type="Proteomes" id="UP000447434">
    <property type="component" value="Chromosome 20"/>
</dbReference>
<sequence>MGFLITTLIFAVIGIIACLCTRICCNRGPSANLYVASILRFVYPYVALVELWFL</sequence>
<keyword evidence="1" id="KW-1133">Transmembrane helix</keyword>
<keyword evidence="1" id="KW-0812">Transmembrane</keyword>
<dbReference type="OrthoDB" id="1508846at2759"/>
<proteinExistence type="predicted"/>
<protein>
    <submittedName>
        <fullName evidence="2">Putative ATPase, V0 complex, subunit e1/e2</fullName>
    </submittedName>
</protein>
<evidence type="ECO:0000256" key="1">
    <source>
        <dbReference type="SAM" id="Phobius"/>
    </source>
</evidence>
<evidence type="ECO:0000313" key="2">
    <source>
        <dbReference type="EMBL" id="KAE9591193.1"/>
    </source>
</evidence>
<gene>
    <name evidence="2" type="ORF">Lalb_Chr20g0115821</name>
</gene>
<dbReference type="AlphaFoldDB" id="A0A6A4NGI3"/>
<keyword evidence="1" id="KW-0472">Membrane</keyword>
<evidence type="ECO:0000313" key="3">
    <source>
        <dbReference type="Proteomes" id="UP000447434"/>
    </source>
</evidence>
<feature type="transmembrane region" description="Helical" evidence="1">
    <location>
        <begin position="31"/>
        <end position="53"/>
    </location>
</feature>
<organism evidence="2 3">
    <name type="scientific">Lupinus albus</name>
    <name type="common">White lupine</name>
    <name type="synonym">Lupinus termis</name>
    <dbReference type="NCBI Taxonomy" id="3870"/>
    <lineage>
        <taxon>Eukaryota</taxon>
        <taxon>Viridiplantae</taxon>
        <taxon>Streptophyta</taxon>
        <taxon>Embryophyta</taxon>
        <taxon>Tracheophyta</taxon>
        <taxon>Spermatophyta</taxon>
        <taxon>Magnoliopsida</taxon>
        <taxon>eudicotyledons</taxon>
        <taxon>Gunneridae</taxon>
        <taxon>Pentapetalae</taxon>
        <taxon>rosids</taxon>
        <taxon>fabids</taxon>
        <taxon>Fabales</taxon>
        <taxon>Fabaceae</taxon>
        <taxon>Papilionoideae</taxon>
        <taxon>50 kb inversion clade</taxon>
        <taxon>genistoids sensu lato</taxon>
        <taxon>core genistoids</taxon>
        <taxon>Genisteae</taxon>
        <taxon>Lupinus</taxon>
    </lineage>
</organism>
<accession>A0A6A4NGI3</accession>
<dbReference type="EMBL" id="WOCE01000020">
    <property type="protein sequence ID" value="KAE9591193.1"/>
    <property type="molecule type" value="Genomic_DNA"/>
</dbReference>
<comment type="caution">
    <text evidence="2">The sequence shown here is derived from an EMBL/GenBank/DDBJ whole genome shotgun (WGS) entry which is preliminary data.</text>
</comment>